<dbReference type="GO" id="GO:0015833">
    <property type="term" value="P:peptide transport"/>
    <property type="evidence" value="ECO:0007669"/>
    <property type="project" value="TreeGrafter"/>
</dbReference>
<dbReference type="PANTHER" id="PTHR30290">
    <property type="entry name" value="PERIPLASMIC BINDING COMPONENT OF ABC TRANSPORTER"/>
    <property type="match status" value="1"/>
</dbReference>
<dbReference type="InterPro" id="IPR039424">
    <property type="entry name" value="SBP_5"/>
</dbReference>
<dbReference type="Gene3D" id="3.10.105.10">
    <property type="entry name" value="Dipeptide-binding Protein, Domain 3"/>
    <property type="match status" value="1"/>
</dbReference>
<dbReference type="CDD" id="cd08503">
    <property type="entry name" value="PBP2_NikA_DppA_OppA_like_17"/>
    <property type="match status" value="1"/>
</dbReference>
<name>A0A426TSB0_9CHLR</name>
<dbReference type="PROSITE" id="PS51318">
    <property type="entry name" value="TAT"/>
    <property type="match status" value="1"/>
</dbReference>
<organism evidence="7 8">
    <name type="scientific">Candidatus Viridilinea halotolerans</name>
    <dbReference type="NCBI Taxonomy" id="2491704"/>
    <lineage>
        <taxon>Bacteria</taxon>
        <taxon>Bacillati</taxon>
        <taxon>Chloroflexota</taxon>
        <taxon>Chloroflexia</taxon>
        <taxon>Chloroflexales</taxon>
        <taxon>Chloroflexineae</taxon>
        <taxon>Oscillochloridaceae</taxon>
        <taxon>Candidatus Viridilinea</taxon>
    </lineage>
</organism>
<dbReference type="GO" id="GO:1904680">
    <property type="term" value="F:peptide transmembrane transporter activity"/>
    <property type="evidence" value="ECO:0007669"/>
    <property type="project" value="TreeGrafter"/>
</dbReference>
<dbReference type="GO" id="GO:0043190">
    <property type="term" value="C:ATP-binding cassette (ABC) transporter complex"/>
    <property type="evidence" value="ECO:0007669"/>
    <property type="project" value="InterPro"/>
</dbReference>
<feature type="compositionally biased region" description="Pro residues" evidence="5">
    <location>
        <begin position="59"/>
        <end position="69"/>
    </location>
</feature>
<evidence type="ECO:0000313" key="7">
    <source>
        <dbReference type="EMBL" id="RRR66853.1"/>
    </source>
</evidence>
<comment type="similarity">
    <text evidence="2">Belongs to the bacterial solute-binding protein 5 family.</text>
</comment>
<evidence type="ECO:0000256" key="4">
    <source>
        <dbReference type="ARBA" id="ARBA00022729"/>
    </source>
</evidence>
<dbReference type="PIRSF" id="PIRSF002741">
    <property type="entry name" value="MppA"/>
    <property type="match status" value="1"/>
</dbReference>
<dbReference type="InterPro" id="IPR030678">
    <property type="entry name" value="Peptide/Ni-bd"/>
</dbReference>
<evidence type="ECO:0000313" key="8">
    <source>
        <dbReference type="Proteomes" id="UP000280307"/>
    </source>
</evidence>
<keyword evidence="4" id="KW-0732">Signal</keyword>
<accession>A0A426TSB0</accession>
<dbReference type="PANTHER" id="PTHR30290:SF10">
    <property type="entry name" value="PERIPLASMIC OLIGOPEPTIDE-BINDING PROTEIN-RELATED"/>
    <property type="match status" value="1"/>
</dbReference>
<comment type="caution">
    <text evidence="7">The sequence shown here is derived from an EMBL/GenBank/DDBJ whole genome shotgun (WGS) entry which is preliminary data.</text>
</comment>
<dbReference type="Gene3D" id="3.90.76.10">
    <property type="entry name" value="Dipeptide-binding Protein, Domain 1"/>
    <property type="match status" value="1"/>
</dbReference>
<dbReference type="EMBL" id="RSAS01000825">
    <property type="protein sequence ID" value="RRR66853.1"/>
    <property type="molecule type" value="Genomic_DNA"/>
</dbReference>
<comment type="subcellular location">
    <subcellularLocation>
        <location evidence="1">Cell envelope</location>
    </subcellularLocation>
</comment>
<feature type="domain" description="Solute-binding protein family 5" evidence="6">
    <location>
        <begin position="118"/>
        <end position="452"/>
    </location>
</feature>
<dbReference type="SUPFAM" id="SSF53850">
    <property type="entry name" value="Periplasmic binding protein-like II"/>
    <property type="match status" value="1"/>
</dbReference>
<reference evidence="7 8" key="1">
    <citation type="submission" date="2018-12" db="EMBL/GenBank/DDBJ databases">
        <title>Genome Sequence of Candidatus Viridilinea halotolerans isolated from saline sulfide-rich spring.</title>
        <authorList>
            <person name="Grouzdev D.S."/>
            <person name="Burganskaya E.I."/>
            <person name="Krutkina M.S."/>
            <person name="Sukhacheva M.V."/>
            <person name="Gorlenko V.M."/>
        </authorList>
    </citation>
    <scope>NUCLEOTIDE SEQUENCE [LARGE SCALE GENOMIC DNA]</scope>
    <source>
        <strain evidence="7">Chok-6</strain>
    </source>
</reference>
<keyword evidence="3" id="KW-0813">Transport</keyword>
<sequence length="566" mass="62625">MHKSSKNPLHPGVLEAQAQLMQGRISRREFLRLATLLGTGFASASLLAACGSPQSAAPPTAPAATPTPSPIRRGGTLRFGMKIPAADHPARLAWGEGRNVFSQLFEYLAETDAQNITHPHLLESWTASDDLTVWTLKLREGIRWSNGDELVAEHVLYNFTAWFDPDIGSSILGLWSGFLTLDGVEQVDRYTLRLNLLQPKLDVPENLYHTSAIIVHPSFDGDIASGANASTGPYRLAEYVEGERARLERRTDYWQIGADGDPLPYLDTVEFLSLGDDPTAYVAALQTGQLHTFYEPGPESIQALQSDERLKIYAVDTAKARVLRMRVDQEPFSDVRVRQAIRMVQDREAILEVAVFGEGLLGHDVHVAPVHPEFAPMELPAYDPEGAKALLAEAGYSDGLDLTLAVGAGWPDVVAYAESLQQTGQAAGLNIAIETMPNPAYWEIWAETSFGITPWTHRSLAVMQLALAYTADSEGKPGAWNETRWVDEEFSAILTEALGTIDVDARRVLMADLQRIMLERGPIGIAWWQRAWEVFNPAFQGIYAHPTLHSIYLRTAWYDPEQDPFV</sequence>
<dbReference type="Proteomes" id="UP000280307">
    <property type="component" value="Unassembled WGS sequence"/>
</dbReference>
<dbReference type="GO" id="GO:0030313">
    <property type="term" value="C:cell envelope"/>
    <property type="evidence" value="ECO:0007669"/>
    <property type="project" value="UniProtKB-SubCell"/>
</dbReference>
<dbReference type="GO" id="GO:0042597">
    <property type="term" value="C:periplasmic space"/>
    <property type="evidence" value="ECO:0007669"/>
    <property type="project" value="UniProtKB-ARBA"/>
</dbReference>
<proteinExistence type="inferred from homology"/>
<evidence type="ECO:0000256" key="2">
    <source>
        <dbReference type="ARBA" id="ARBA00005695"/>
    </source>
</evidence>
<dbReference type="InterPro" id="IPR000914">
    <property type="entry name" value="SBP_5_dom"/>
</dbReference>
<evidence type="ECO:0000256" key="5">
    <source>
        <dbReference type="SAM" id="MobiDB-lite"/>
    </source>
</evidence>
<dbReference type="Gene3D" id="3.40.190.10">
    <property type="entry name" value="Periplasmic binding protein-like II"/>
    <property type="match status" value="1"/>
</dbReference>
<evidence type="ECO:0000256" key="3">
    <source>
        <dbReference type="ARBA" id="ARBA00022448"/>
    </source>
</evidence>
<evidence type="ECO:0000256" key="1">
    <source>
        <dbReference type="ARBA" id="ARBA00004196"/>
    </source>
</evidence>
<dbReference type="AlphaFoldDB" id="A0A426TSB0"/>
<dbReference type="InterPro" id="IPR006311">
    <property type="entry name" value="TAT_signal"/>
</dbReference>
<protein>
    <submittedName>
        <fullName evidence="7">ABC transporter substrate-binding protein</fullName>
    </submittedName>
</protein>
<feature type="region of interest" description="Disordered" evidence="5">
    <location>
        <begin position="52"/>
        <end position="71"/>
    </location>
</feature>
<gene>
    <name evidence="7" type="ORF">EI684_19995</name>
</gene>
<evidence type="ECO:0000259" key="6">
    <source>
        <dbReference type="Pfam" id="PF00496"/>
    </source>
</evidence>
<dbReference type="Pfam" id="PF00496">
    <property type="entry name" value="SBP_bac_5"/>
    <property type="match status" value="1"/>
</dbReference>